<dbReference type="PANTHER" id="PTHR21043:SF0">
    <property type="entry name" value="MITOCHONDRIAL ASSEMBLY OF RIBOSOMAL LARGE SUBUNIT PROTEIN 1"/>
    <property type="match status" value="1"/>
</dbReference>
<dbReference type="Gene3D" id="3.30.460.10">
    <property type="entry name" value="Beta Polymerase, domain 2"/>
    <property type="match status" value="1"/>
</dbReference>
<dbReference type="HAMAP" id="MF_01477">
    <property type="entry name" value="Iojap_RsfS"/>
    <property type="match status" value="1"/>
</dbReference>
<evidence type="ECO:0000313" key="2">
    <source>
        <dbReference type="EMBL" id="CAB4789212.1"/>
    </source>
</evidence>
<name>A0A6J6WWH0_9ZZZZ</name>
<accession>A0A6J6WWH0</accession>
<organism evidence="2">
    <name type="scientific">freshwater metagenome</name>
    <dbReference type="NCBI Taxonomy" id="449393"/>
    <lineage>
        <taxon>unclassified sequences</taxon>
        <taxon>metagenomes</taxon>
        <taxon>ecological metagenomes</taxon>
    </lineage>
</organism>
<reference evidence="2" key="1">
    <citation type="submission" date="2020-05" db="EMBL/GenBank/DDBJ databases">
        <authorList>
            <person name="Chiriac C."/>
            <person name="Salcher M."/>
            <person name="Ghai R."/>
            <person name="Kavagutti S V."/>
        </authorList>
    </citation>
    <scope>NUCLEOTIDE SEQUENCE</scope>
</reference>
<dbReference type="NCBIfam" id="TIGR00090">
    <property type="entry name" value="rsfS_iojap_ybeB"/>
    <property type="match status" value="1"/>
</dbReference>
<dbReference type="GO" id="GO:0090071">
    <property type="term" value="P:negative regulation of ribosome biogenesis"/>
    <property type="evidence" value="ECO:0007669"/>
    <property type="project" value="TreeGrafter"/>
</dbReference>
<dbReference type="GO" id="GO:0017148">
    <property type="term" value="P:negative regulation of translation"/>
    <property type="evidence" value="ECO:0007669"/>
    <property type="project" value="TreeGrafter"/>
</dbReference>
<dbReference type="AlphaFoldDB" id="A0A6J6WWH0"/>
<dbReference type="SUPFAM" id="SSF81301">
    <property type="entry name" value="Nucleotidyltransferase"/>
    <property type="match status" value="1"/>
</dbReference>
<dbReference type="InterPro" id="IPR004394">
    <property type="entry name" value="Iojap/RsfS/C7orf30"/>
</dbReference>
<dbReference type="PANTHER" id="PTHR21043">
    <property type="entry name" value="IOJAP SUPERFAMILY ORTHOLOG"/>
    <property type="match status" value="1"/>
</dbReference>
<evidence type="ECO:0000256" key="1">
    <source>
        <dbReference type="ARBA" id="ARBA00010574"/>
    </source>
</evidence>
<dbReference type="InterPro" id="IPR043519">
    <property type="entry name" value="NT_sf"/>
</dbReference>
<protein>
    <submittedName>
        <fullName evidence="2">Unannotated protein</fullName>
    </submittedName>
</protein>
<dbReference type="GO" id="GO:0043023">
    <property type="term" value="F:ribosomal large subunit binding"/>
    <property type="evidence" value="ECO:0007669"/>
    <property type="project" value="TreeGrafter"/>
</dbReference>
<dbReference type="Pfam" id="PF02410">
    <property type="entry name" value="RsfS"/>
    <property type="match status" value="1"/>
</dbReference>
<gene>
    <name evidence="2" type="ORF">UFOPK2975_00441</name>
</gene>
<proteinExistence type="inferred from homology"/>
<dbReference type="EMBL" id="CAFAAG010000020">
    <property type="protein sequence ID" value="CAB4789212.1"/>
    <property type="molecule type" value="Genomic_DNA"/>
</dbReference>
<comment type="similarity">
    <text evidence="1">Belongs to the Iojap/RsfS family.</text>
</comment>
<sequence length="150" mass="16351">MAEKKSVAKKVVAKKVVAKKVVAKKAATRKSKVSAALQLAQVAARAADDKQGSNITVLNVGDVLAITELFVVATASNSRQVGAIQSEVSHKVREKLGRSPLRSEGTVEQQWVLIDYGDVVVHIFAQEARDFYEIERLYFDVPVVSWSLGD</sequence>